<dbReference type="SUPFAM" id="SSF47413">
    <property type="entry name" value="lambda repressor-like DNA-binding domains"/>
    <property type="match status" value="1"/>
</dbReference>
<evidence type="ECO:0000313" key="3">
    <source>
        <dbReference type="Proteomes" id="UP000427769"/>
    </source>
</evidence>
<keyword evidence="3" id="KW-1185">Reference proteome</keyword>
<protein>
    <recommendedName>
        <fullName evidence="1">HTH cro/C1-type domain-containing protein</fullName>
    </recommendedName>
</protein>
<dbReference type="KEGG" id="dwd:DSCW_36000"/>
<sequence>MDPEDVKKRLGLRFKQARLANGLRQEDVEQLGINYRYYGKIERGLVNLTLSTLLKLCDIFEMTPVDIFSFLEGDKVSEDREAVTMEIARLFRQKSDAKIKKLRLFLEELL</sequence>
<dbReference type="PROSITE" id="PS50943">
    <property type="entry name" value="HTH_CROC1"/>
    <property type="match status" value="1"/>
</dbReference>
<gene>
    <name evidence="2" type="ORF">DSCW_36000</name>
</gene>
<proteinExistence type="predicted"/>
<dbReference type="GO" id="GO:0003677">
    <property type="term" value="F:DNA binding"/>
    <property type="evidence" value="ECO:0007669"/>
    <property type="project" value="InterPro"/>
</dbReference>
<dbReference type="RefSeq" id="WP_155305037.1">
    <property type="nucleotide sequence ID" value="NZ_AP021875.1"/>
</dbReference>
<organism evidence="2 3">
    <name type="scientific">Desulfosarcina widdelii</name>
    <dbReference type="NCBI Taxonomy" id="947919"/>
    <lineage>
        <taxon>Bacteria</taxon>
        <taxon>Pseudomonadati</taxon>
        <taxon>Thermodesulfobacteriota</taxon>
        <taxon>Desulfobacteria</taxon>
        <taxon>Desulfobacterales</taxon>
        <taxon>Desulfosarcinaceae</taxon>
        <taxon>Desulfosarcina</taxon>
    </lineage>
</organism>
<accession>A0A5K7Z8J5</accession>
<feature type="domain" description="HTH cro/C1-type" evidence="1">
    <location>
        <begin position="14"/>
        <end position="67"/>
    </location>
</feature>
<dbReference type="Pfam" id="PF01381">
    <property type="entry name" value="HTH_3"/>
    <property type="match status" value="1"/>
</dbReference>
<dbReference type="InterPro" id="IPR010982">
    <property type="entry name" value="Lambda_DNA-bd_dom_sf"/>
</dbReference>
<dbReference type="AlphaFoldDB" id="A0A5K7Z8J5"/>
<evidence type="ECO:0000259" key="1">
    <source>
        <dbReference type="PROSITE" id="PS50943"/>
    </source>
</evidence>
<reference evidence="2 3" key="1">
    <citation type="submission" date="2019-11" db="EMBL/GenBank/DDBJ databases">
        <title>Comparative genomics of hydrocarbon-degrading Desulfosarcina strains.</title>
        <authorList>
            <person name="Watanabe M."/>
            <person name="Kojima H."/>
            <person name="Fukui M."/>
        </authorList>
    </citation>
    <scope>NUCLEOTIDE SEQUENCE [LARGE SCALE GENOMIC DNA]</scope>
    <source>
        <strain evidence="2 3">PP31</strain>
    </source>
</reference>
<dbReference type="OrthoDB" id="5296120at2"/>
<dbReference type="Proteomes" id="UP000427769">
    <property type="component" value="Chromosome"/>
</dbReference>
<dbReference type="SMART" id="SM00530">
    <property type="entry name" value="HTH_XRE"/>
    <property type="match status" value="1"/>
</dbReference>
<dbReference type="CDD" id="cd00093">
    <property type="entry name" value="HTH_XRE"/>
    <property type="match status" value="1"/>
</dbReference>
<name>A0A5K7Z8J5_9BACT</name>
<dbReference type="InterPro" id="IPR001387">
    <property type="entry name" value="Cro/C1-type_HTH"/>
</dbReference>
<evidence type="ECO:0000313" key="2">
    <source>
        <dbReference type="EMBL" id="BBO76183.1"/>
    </source>
</evidence>
<dbReference type="EMBL" id="AP021875">
    <property type="protein sequence ID" value="BBO76183.1"/>
    <property type="molecule type" value="Genomic_DNA"/>
</dbReference>
<dbReference type="Gene3D" id="1.10.260.40">
    <property type="entry name" value="lambda repressor-like DNA-binding domains"/>
    <property type="match status" value="1"/>
</dbReference>